<organism evidence="2">
    <name type="scientific">Aureococcus anophagefferens</name>
    <name type="common">Harmful bloom alga</name>
    <dbReference type="NCBI Taxonomy" id="44056"/>
    <lineage>
        <taxon>Eukaryota</taxon>
        <taxon>Sar</taxon>
        <taxon>Stramenopiles</taxon>
        <taxon>Ochrophyta</taxon>
        <taxon>Pelagophyceae</taxon>
        <taxon>Pelagomonadales</taxon>
        <taxon>Pelagomonadaceae</taxon>
        <taxon>Aureococcus</taxon>
    </lineage>
</organism>
<dbReference type="AlphaFoldDB" id="F0YM54"/>
<dbReference type="KEGG" id="aaf:AURANDRAFT_67715"/>
<proteinExistence type="predicted"/>
<protein>
    <submittedName>
        <fullName evidence="1">Uncharacterized protein</fullName>
    </submittedName>
</protein>
<dbReference type="InParanoid" id="F0YM54"/>
<dbReference type="RefSeq" id="XP_009041483.1">
    <property type="nucleotide sequence ID" value="XM_009043235.1"/>
</dbReference>
<dbReference type="EMBL" id="GL833160">
    <property type="protein sequence ID" value="EGB03825.1"/>
    <property type="molecule type" value="Genomic_DNA"/>
</dbReference>
<keyword evidence="2" id="KW-1185">Reference proteome</keyword>
<name>F0YM54_AURAN</name>
<gene>
    <name evidence="1" type="ORF">AURANDRAFT_67715</name>
</gene>
<evidence type="ECO:0000313" key="2">
    <source>
        <dbReference type="Proteomes" id="UP000002729"/>
    </source>
</evidence>
<accession>F0YM54</accession>
<dbReference type="GeneID" id="20226391"/>
<sequence length="277" mass="29873">MSFIDTKNPFLKFTVKNDAVTSGGALIDQRLSYNVWRTVQHVQKAGVASSSVMNTLLGYSSDKVKGVTISKDFVMTPKTTQNGTSLSRPHNDVKSVFVKNYLTSYGLLSNGQLVEATRSCRASDAEALAMSLIELNMLDDIEQAGLVYKDQAELSVDHLENTGTEAGAGASLFTSRPAVFGYEGRSRESLSLAFAGARAAGCPWSWAADRGRRASGVLGTVLRDHGHPDRHPESLREVRAFRHALRAEKQPILGSGQRAGWIGGSGYMSDTLGLLSC</sequence>
<evidence type="ECO:0000313" key="1">
    <source>
        <dbReference type="EMBL" id="EGB03825.1"/>
    </source>
</evidence>
<reference evidence="1 2" key="1">
    <citation type="journal article" date="2011" name="Proc. Natl. Acad. Sci. U.S.A.">
        <title>Niche of harmful alga Aureococcus anophagefferens revealed through ecogenomics.</title>
        <authorList>
            <person name="Gobler C.J."/>
            <person name="Berry D.L."/>
            <person name="Dyhrman S.T."/>
            <person name="Wilhelm S.W."/>
            <person name="Salamov A."/>
            <person name="Lobanov A.V."/>
            <person name="Zhang Y."/>
            <person name="Collier J.L."/>
            <person name="Wurch L.L."/>
            <person name="Kustka A.B."/>
            <person name="Dill B.D."/>
            <person name="Shah M."/>
            <person name="VerBerkmoes N.C."/>
            <person name="Kuo A."/>
            <person name="Terry A."/>
            <person name="Pangilinan J."/>
            <person name="Lindquist E.A."/>
            <person name="Lucas S."/>
            <person name="Paulsen I.T."/>
            <person name="Hattenrath-Lehmann T.K."/>
            <person name="Talmage S.C."/>
            <person name="Walker E.A."/>
            <person name="Koch F."/>
            <person name="Burson A.M."/>
            <person name="Marcoval M.A."/>
            <person name="Tang Y.Z."/>
            <person name="Lecleir G.R."/>
            <person name="Coyne K.J."/>
            <person name="Berg G.M."/>
            <person name="Bertrand E.M."/>
            <person name="Saito M.A."/>
            <person name="Gladyshev V.N."/>
            <person name="Grigoriev I.V."/>
        </authorList>
    </citation>
    <scope>NUCLEOTIDE SEQUENCE [LARGE SCALE GENOMIC DNA]</scope>
    <source>
        <strain evidence="2">CCMP 1984</strain>
    </source>
</reference>
<dbReference type="Proteomes" id="UP000002729">
    <property type="component" value="Unassembled WGS sequence"/>
</dbReference>